<sequence>MIFILGISFFIGTYINPNEKDYILIKSIFSALFIIILHLVLWSNKAYEKFQEDGLTISYSNYQVIGLFIIVVNLILQINSNILHHIFF</sequence>
<evidence type="ECO:0000313" key="2">
    <source>
        <dbReference type="EMBL" id="CAA6802053.1"/>
    </source>
</evidence>
<name>A0A6S6S332_9BACT</name>
<evidence type="ECO:0000256" key="1">
    <source>
        <dbReference type="SAM" id="Phobius"/>
    </source>
</evidence>
<feature type="transmembrane region" description="Helical" evidence="1">
    <location>
        <begin position="62"/>
        <end position="83"/>
    </location>
</feature>
<feature type="transmembrane region" description="Helical" evidence="1">
    <location>
        <begin position="23"/>
        <end position="42"/>
    </location>
</feature>
<reference evidence="2" key="1">
    <citation type="submission" date="2020-01" db="EMBL/GenBank/DDBJ databases">
        <authorList>
            <person name="Meier V. D."/>
            <person name="Meier V D."/>
        </authorList>
    </citation>
    <scope>NUCLEOTIDE SEQUENCE</scope>
    <source>
        <strain evidence="2">HLG_WM_MAG_01</strain>
    </source>
</reference>
<organism evidence="2">
    <name type="scientific">uncultured Sulfurovum sp</name>
    <dbReference type="NCBI Taxonomy" id="269237"/>
    <lineage>
        <taxon>Bacteria</taxon>
        <taxon>Pseudomonadati</taxon>
        <taxon>Campylobacterota</taxon>
        <taxon>Epsilonproteobacteria</taxon>
        <taxon>Campylobacterales</taxon>
        <taxon>Sulfurovaceae</taxon>
        <taxon>Sulfurovum</taxon>
        <taxon>environmental samples</taxon>
    </lineage>
</organism>
<keyword evidence="1" id="KW-0812">Transmembrane</keyword>
<keyword evidence="1" id="KW-1133">Transmembrane helix</keyword>
<dbReference type="AlphaFoldDB" id="A0A6S6S332"/>
<gene>
    <name evidence="2" type="ORF">HELGO_WM2532</name>
</gene>
<dbReference type="EMBL" id="CACVAS010000020">
    <property type="protein sequence ID" value="CAA6802053.1"/>
    <property type="molecule type" value="Genomic_DNA"/>
</dbReference>
<keyword evidence="1" id="KW-0472">Membrane</keyword>
<protein>
    <submittedName>
        <fullName evidence="2">Uncharacterized protein</fullName>
    </submittedName>
</protein>
<accession>A0A6S6S332</accession>
<proteinExistence type="predicted"/>